<protein>
    <submittedName>
        <fullName evidence="1">Uncharacterized protein</fullName>
    </submittedName>
</protein>
<dbReference type="RefSeq" id="WP_004329533.1">
    <property type="nucleotide sequence ID" value="NZ_DS499580.1"/>
</dbReference>
<dbReference type="Pfam" id="PF04883">
    <property type="entry name" value="HK97-gp10_like"/>
    <property type="match status" value="1"/>
</dbReference>
<dbReference type="eggNOG" id="ENOG5031550">
    <property type="taxonomic scope" value="Bacteria"/>
</dbReference>
<proteinExistence type="predicted"/>
<evidence type="ECO:0000313" key="2">
    <source>
        <dbReference type="Proteomes" id="UP000005819"/>
    </source>
</evidence>
<reference evidence="1" key="2">
    <citation type="submission" date="2013-09" db="EMBL/GenBank/DDBJ databases">
        <title>Draft genome sequence of Alistipes putredinis (DSM 17216).</title>
        <authorList>
            <person name="Sudarsanam P."/>
            <person name="Ley R."/>
            <person name="Guruge J."/>
            <person name="Turnbaugh P.J."/>
            <person name="Mahowald M."/>
            <person name="Liep D."/>
            <person name="Gordon J."/>
        </authorList>
    </citation>
    <scope>NUCLEOTIDE SEQUENCE</scope>
    <source>
        <strain evidence="1">DSM 17216</strain>
    </source>
</reference>
<dbReference type="InterPro" id="IPR010064">
    <property type="entry name" value="HK97-gp10_tail"/>
</dbReference>
<reference evidence="1" key="1">
    <citation type="submission" date="2007-10" db="EMBL/GenBank/DDBJ databases">
        <authorList>
            <person name="Fulton L."/>
            <person name="Clifton S."/>
            <person name="Fulton B."/>
            <person name="Xu J."/>
            <person name="Minx P."/>
            <person name="Pepin K.H."/>
            <person name="Johnson M."/>
            <person name="Thiruvilangam P."/>
            <person name="Bhonagiri V."/>
            <person name="Nash W.E."/>
            <person name="Mardis E.R."/>
            <person name="Wilson R.K."/>
        </authorList>
    </citation>
    <scope>NUCLEOTIDE SEQUENCE [LARGE SCALE GENOMIC DNA]</scope>
    <source>
        <strain evidence="1">DSM 17216</strain>
    </source>
</reference>
<keyword evidence="2" id="KW-1185">Reference proteome</keyword>
<dbReference type="GeneID" id="73803709"/>
<sequence>MAVKCTNWREVELEFARAKEEYDRKAVEWLSALGERVVKYAREHGSYTDHTGNLRNSIGYVVVQYGRIIAESFKYNRRVRPDGNPKGNKGADEAHAKGLEHARSVARELPANKTYLVWVAGMEYAKYVEAKGFDVLEGSGNWVESTAEKLKAEFARFLKSKKR</sequence>
<dbReference type="HOGENOM" id="CLU_137209_0_0_10"/>
<name>B0MUJ5_9BACT</name>
<dbReference type="AlphaFoldDB" id="B0MUJ5"/>
<dbReference type="OrthoDB" id="770653at2"/>
<comment type="caution">
    <text evidence="1">The sequence shown here is derived from an EMBL/GenBank/DDBJ whole genome shotgun (WGS) entry which is preliminary data.</text>
</comment>
<gene>
    <name evidence="1" type="ORF">ALIPUT_00701</name>
</gene>
<accession>B0MUJ5</accession>
<dbReference type="EMBL" id="ABFK02000017">
    <property type="protein sequence ID" value="EDS03650.1"/>
    <property type="molecule type" value="Genomic_DNA"/>
</dbReference>
<organism evidence="1 2">
    <name type="scientific">Alistipes putredinis DSM 17216</name>
    <dbReference type="NCBI Taxonomy" id="445970"/>
    <lineage>
        <taxon>Bacteria</taxon>
        <taxon>Pseudomonadati</taxon>
        <taxon>Bacteroidota</taxon>
        <taxon>Bacteroidia</taxon>
        <taxon>Bacteroidales</taxon>
        <taxon>Rikenellaceae</taxon>
        <taxon>Alistipes</taxon>
    </lineage>
</organism>
<evidence type="ECO:0000313" key="1">
    <source>
        <dbReference type="EMBL" id="EDS03650.1"/>
    </source>
</evidence>
<dbReference type="Proteomes" id="UP000005819">
    <property type="component" value="Unassembled WGS sequence"/>
</dbReference>